<protein>
    <submittedName>
        <fullName evidence="2">IPT/TIG domain-containing protein</fullName>
    </submittedName>
</protein>
<proteinExistence type="predicted"/>
<comment type="caution">
    <text evidence="2">The sequence shown here is derived from an EMBL/GenBank/DDBJ whole genome shotgun (WGS) entry which is preliminary data.</text>
</comment>
<name>A0ABS0DD42_9NOCA</name>
<dbReference type="RefSeq" id="WP_195002893.1">
    <property type="nucleotide sequence ID" value="NZ_JADLQN010000002.1"/>
</dbReference>
<feature type="domain" description="IPT/TIG" evidence="1">
    <location>
        <begin position="1"/>
        <end position="76"/>
    </location>
</feature>
<evidence type="ECO:0000313" key="3">
    <source>
        <dbReference type="Proteomes" id="UP000707731"/>
    </source>
</evidence>
<evidence type="ECO:0000313" key="2">
    <source>
        <dbReference type="EMBL" id="MBF6356045.1"/>
    </source>
</evidence>
<dbReference type="EMBL" id="JADLQN010000002">
    <property type="protein sequence ID" value="MBF6356045.1"/>
    <property type="molecule type" value="Genomic_DNA"/>
</dbReference>
<reference evidence="2 3" key="1">
    <citation type="submission" date="2020-10" db="EMBL/GenBank/DDBJ databases">
        <title>Identification of Nocardia species via Next-generation sequencing and recognition of intraspecies genetic diversity.</title>
        <authorList>
            <person name="Li P."/>
            <person name="Li P."/>
            <person name="Lu B."/>
        </authorList>
    </citation>
    <scope>NUCLEOTIDE SEQUENCE [LARGE SCALE GENOMIC DNA]</scope>
    <source>
        <strain evidence="2 3">BJ06-0143</strain>
    </source>
</reference>
<dbReference type="Pfam" id="PF01833">
    <property type="entry name" value="TIG"/>
    <property type="match status" value="3"/>
</dbReference>
<dbReference type="Gene3D" id="2.60.40.10">
    <property type="entry name" value="Immunoglobulins"/>
    <property type="match status" value="3"/>
</dbReference>
<gene>
    <name evidence="2" type="ORF">IU449_16075</name>
</gene>
<dbReference type="SMART" id="SM00429">
    <property type="entry name" value="IPT"/>
    <property type="match status" value="3"/>
</dbReference>
<feature type="domain" description="IPT/TIG" evidence="1">
    <location>
        <begin position="161"/>
        <end position="242"/>
    </location>
</feature>
<dbReference type="InterPro" id="IPR031148">
    <property type="entry name" value="Plexin"/>
</dbReference>
<keyword evidence="3" id="KW-1185">Reference proteome</keyword>
<dbReference type="InterPro" id="IPR002909">
    <property type="entry name" value="IPT_dom"/>
</dbReference>
<dbReference type="PANTHER" id="PTHR22625:SF70">
    <property type="entry name" value="PLEXIN A, ISOFORM A"/>
    <property type="match status" value="1"/>
</dbReference>
<dbReference type="InterPro" id="IPR013783">
    <property type="entry name" value="Ig-like_fold"/>
</dbReference>
<dbReference type="PANTHER" id="PTHR22625">
    <property type="entry name" value="PLEXIN"/>
    <property type="match status" value="1"/>
</dbReference>
<feature type="domain" description="IPT/TIG" evidence="1">
    <location>
        <begin position="78"/>
        <end position="159"/>
    </location>
</feature>
<organism evidence="2 3">
    <name type="scientific">Nocardia higoensis</name>
    <dbReference type="NCBI Taxonomy" id="228599"/>
    <lineage>
        <taxon>Bacteria</taxon>
        <taxon>Bacillati</taxon>
        <taxon>Actinomycetota</taxon>
        <taxon>Actinomycetes</taxon>
        <taxon>Mycobacteriales</taxon>
        <taxon>Nocardiaceae</taxon>
        <taxon>Nocardia</taxon>
    </lineage>
</organism>
<dbReference type="InterPro" id="IPR014756">
    <property type="entry name" value="Ig_E-set"/>
</dbReference>
<dbReference type="SUPFAM" id="SSF81296">
    <property type="entry name" value="E set domains"/>
    <property type="match status" value="3"/>
</dbReference>
<sequence>MPISPSQGTTGGGTTVTITGTNLGSATAVRFGSKTATITDNTETSVTVVSPSGAGPVPVTVSTPGGIAGPLTFYYIGPPFKASLSPAAGVVTGGDTVTITGIGLSTAQSVAFGAESVEPTVVNDGELTVTVPAGAAAGVVGVTVTTAGGSTNGLSYTYVDAPSVGTPFPTSGSVGGGTAVTIPGTGLTTTTSVTFGGVPAPFAVLSDAQVVAVSPANPAGTVDIVVTTAGGSDTAAGAFTYTAL</sequence>
<evidence type="ECO:0000259" key="1">
    <source>
        <dbReference type="SMART" id="SM00429"/>
    </source>
</evidence>
<accession>A0ABS0DD42</accession>
<dbReference type="Proteomes" id="UP000707731">
    <property type="component" value="Unassembled WGS sequence"/>
</dbReference>